<dbReference type="InterPro" id="IPR006569">
    <property type="entry name" value="CID_dom"/>
</dbReference>
<dbReference type="InterPro" id="IPR056721">
    <property type="entry name" value="DUF7819"/>
</dbReference>
<name>A0A9N8KRJ8_CHRIL</name>
<dbReference type="GO" id="GO:0006396">
    <property type="term" value="P:RNA processing"/>
    <property type="evidence" value="ECO:0007669"/>
    <property type="project" value="InterPro"/>
</dbReference>
<dbReference type="GO" id="GO:0006874">
    <property type="term" value="P:intracellular calcium ion homeostasis"/>
    <property type="evidence" value="ECO:0007669"/>
    <property type="project" value="TreeGrafter"/>
</dbReference>
<dbReference type="GO" id="GO:0003723">
    <property type="term" value="F:RNA binding"/>
    <property type="evidence" value="ECO:0007669"/>
    <property type="project" value="InterPro"/>
</dbReference>
<dbReference type="InterPro" id="IPR000061">
    <property type="entry name" value="Surp"/>
</dbReference>
<evidence type="ECO:0000259" key="4">
    <source>
        <dbReference type="PROSITE" id="PS51391"/>
    </source>
</evidence>
<dbReference type="Pfam" id="PF25127">
    <property type="entry name" value="DUF7819"/>
    <property type="match status" value="1"/>
</dbReference>
<dbReference type="SMART" id="SM00648">
    <property type="entry name" value="SWAP"/>
    <property type="match status" value="1"/>
</dbReference>
<dbReference type="Proteomes" id="UP001154114">
    <property type="component" value="Chromosome 8"/>
</dbReference>
<feature type="compositionally biased region" description="Low complexity" evidence="1">
    <location>
        <begin position="395"/>
        <end position="416"/>
    </location>
</feature>
<dbReference type="InterPro" id="IPR008942">
    <property type="entry name" value="ENTH_VHS"/>
</dbReference>
<feature type="compositionally biased region" description="Basic and acidic residues" evidence="1">
    <location>
        <begin position="705"/>
        <end position="725"/>
    </location>
</feature>
<dbReference type="PROSITE" id="PS50128">
    <property type="entry name" value="SURP"/>
    <property type="match status" value="1"/>
</dbReference>
<dbReference type="Gene3D" id="1.10.10.790">
    <property type="entry name" value="Surp module"/>
    <property type="match status" value="1"/>
</dbReference>
<feature type="compositionally biased region" description="Basic and acidic residues" evidence="1">
    <location>
        <begin position="679"/>
        <end position="689"/>
    </location>
</feature>
<accession>A0A9N8KRJ8</accession>
<proteinExistence type="predicted"/>
<feature type="domain" description="CID" evidence="4">
    <location>
        <begin position="190"/>
        <end position="331"/>
    </location>
</feature>
<gene>
    <name evidence="5" type="ORF">CINC_LOCUS12410</name>
</gene>
<dbReference type="InterPro" id="IPR000467">
    <property type="entry name" value="G_patch_dom"/>
</dbReference>
<evidence type="ECO:0000259" key="3">
    <source>
        <dbReference type="PROSITE" id="PS50174"/>
    </source>
</evidence>
<dbReference type="Pfam" id="PF04818">
    <property type="entry name" value="CID"/>
    <property type="match status" value="1"/>
</dbReference>
<feature type="domain" description="G-patch" evidence="3">
    <location>
        <begin position="747"/>
        <end position="796"/>
    </location>
</feature>
<dbReference type="EMBL" id="LR824011">
    <property type="protein sequence ID" value="CAD0198136.1"/>
    <property type="molecule type" value="Genomic_DNA"/>
</dbReference>
<dbReference type="PROSITE" id="PS51391">
    <property type="entry name" value="CID"/>
    <property type="match status" value="1"/>
</dbReference>
<evidence type="ECO:0000313" key="5">
    <source>
        <dbReference type="EMBL" id="CAD0198136.1"/>
    </source>
</evidence>
<reference evidence="5" key="1">
    <citation type="submission" date="2021-12" db="EMBL/GenBank/DDBJ databases">
        <authorList>
            <person name="King R."/>
        </authorList>
    </citation>
    <scope>NUCLEOTIDE SEQUENCE</scope>
</reference>
<dbReference type="InterPro" id="IPR035967">
    <property type="entry name" value="SWAP/Surp_sf"/>
</dbReference>
<dbReference type="Gene3D" id="1.25.40.90">
    <property type="match status" value="1"/>
</dbReference>
<feature type="region of interest" description="Disordered" evidence="1">
    <location>
        <begin position="620"/>
        <end position="749"/>
    </location>
</feature>
<feature type="compositionally biased region" description="Basic residues" evidence="1">
    <location>
        <begin position="690"/>
        <end position="704"/>
    </location>
</feature>
<protein>
    <recommendedName>
        <fullName evidence="7">Calcium homeostasis endoplasmic reticulum protein</fullName>
    </recommendedName>
</protein>
<dbReference type="PROSITE" id="PS50174">
    <property type="entry name" value="G_PATCH"/>
    <property type="match status" value="1"/>
</dbReference>
<evidence type="ECO:0000313" key="6">
    <source>
        <dbReference type="Proteomes" id="UP001154114"/>
    </source>
</evidence>
<dbReference type="AlphaFoldDB" id="A0A9N8KRJ8"/>
<evidence type="ECO:0008006" key="7">
    <source>
        <dbReference type="Google" id="ProtNLM"/>
    </source>
</evidence>
<sequence length="823" mass="92541">MELPQPPQDQDLRNIIDKLAQFVARNGPEFEKMTKNKQKNNPKFSFLYGGDYFNYYQYKVTTEQAILKQSAGGQPAPAPAGAYMAQNRQYVMPQQAGATPAQLGLAASMAVAPALQQWLAANSAPPGSSQHAHHDLDNITAQINMLKEQITQSENNLNAQHTVLIQQQQAKINELVSKAQVETIQMMAEDNHISLSELDSILQPIIDTCTKDSISSGKGWILQHATSHDAGKVISQHLLRKVTQPGAAFTQKLHIIYLVNDVLHHCARKNAEDLKKNLENVVVPMFCNTSIAVTEEQEAKLNKLLRLWESKSNYFETAVIEKMKSPTSSYQEYQNNLISQHSNAIAHLTQQTKSTFENYQTQHQAFVAHTMQQIQQLEMQKHAIELQNSHDQNKDTMQQNNMQNNFQNNSFNDQNFPSMGGYEPNFNQNNQYGSENGDNYTSNNSLSGNENSYDSQTFDQITSQKKKEVIEEPDLSNLPNVNFSQPPPGFIPNEPPALLAFQNGLPDLSKPPPGFPPFNEVINEELMPSVPYFELPAGLMVPLIMLEDDIYRPLDPAKIRLPPPAPPNERLLAAVDAFYASPNHERPRDNEGWEKLGLYEYYKAKNAARKLKEEAIAQGFREKSKSPSPIPKDLQKQPTPPGRRYRSKSKTPEKPAPAKSRSRSPSPRRKSTSSSSTSWRREREREGRESRRRSRSKSRSRSRSRSKERDRHRESPRSRRVERSRSPTPPSFLGGAYPSTSTSGLDASNKGHQLLQKMGWSAGGLGASGQGIAEPISGGIVRDRQDQYKGVGVNLNDPYENFRKNKGAAFITRMKERALERSS</sequence>
<feature type="compositionally biased region" description="Basic residues" evidence="1">
    <location>
        <begin position="660"/>
        <end position="671"/>
    </location>
</feature>
<keyword evidence="6" id="KW-1185">Reference proteome</keyword>
<evidence type="ECO:0000259" key="2">
    <source>
        <dbReference type="PROSITE" id="PS50128"/>
    </source>
</evidence>
<dbReference type="PANTHER" id="PTHR12323">
    <property type="entry name" value="SR-RELATED CTD ASSOCIATED FACTOR 6"/>
    <property type="match status" value="1"/>
</dbReference>
<dbReference type="SMART" id="SM00443">
    <property type="entry name" value="G_patch"/>
    <property type="match status" value="1"/>
</dbReference>
<dbReference type="OrthoDB" id="21470at2759"/>
<dbReference type="Pfam" id="PF01585">
    <property type="entry name" value="G-patch"/>
    <property type="match status" value="1"/>
</dbReference>
<dbReference type="Pfam" id="PF01805">
    <property type="entry name" value="Surp"/>
    <property type="match status" value="1"/>
</dbReference>
<dbReference type="SUPFAM" id="SSF48464">
    <property type="entry name" value="ENTH/VHS domain"/>
    <property type="match status" value="1"/>
</dbReference>
<feature type="compositionally biased region" description="Polar residues" evidence="1">
    <location>
        <begin position="425"/>
        <end position="463"/>
    </location>
</feature>
<dbReference type="GO" id="GO:0048471">
    <property type="term" value="C:perinuclear region of cytoplasm"/>
    <property type="evidence" value="ECO:0007669"/>
    <property type="project" value="TreeGrafter"/>
</dbReference>
<feature type="domain" description="SURP motif" evidence="2">
    <location>
        <begin position="15"/>
        <end position="57"/>
    </location>
</feature>
<dbReference type="SUPFAM" id="SSF109905">
    <property type="entry name" value="Surp module (SWAP domain)"/>
    <property type="match status" value="1"/>
</dbReference>
<organism evidence="5 6">
    <name type="scientific">Chrysodeixis includens</name>
    <name type="common">Soybean looper</name>
    <name type="synonym">Pseudoplusia includens</name>
    <dbReference type="NCBI Taxonomy" id="689277"/>
    <lineage>
        <taxon>Eukaryota</taxon>
        <taxon>Metazoa</taxon>
        <taxon>Ecdysozoa</taxon>
        <taxon>Arthropoda</taxon>
        <taxon>Hexapoda</taxon>
        <taxon>Insecta</taxon>
        <taxon>Pterygota</taxon>
        <taxon>Neoptera</taxon>
        <taxon>Endopterygota</taxon>
        <taxon>Lepidoptera</taxon>
        <taxon>Glossata</taxon>
        <taxon>Ditrysia</taxon>
        <taxon>Noctuoidea</taxon>
        <taxon>Noctuidae</taxon>
        <taxon>Plusiinae</taxon>
        <taxon>Chrysodeixis</taxon>
    </lineage>
</organism>
<feature type="region of interest" description="Disordered" evidence="1">
    <location>
        <begin position="394"/>
        <end position="468"/>
    </location>
</feature>
<evidence type="ECO:0000256" key="1">
    <source>
        <dbReference type="SAM" id="MobiDB-lite"/>
    </source>
</evidence>
<dbReference type="PANTHER" id="PTHR12323:SF0">
    <property type="entry name" value="CALCIUM HOMEOSTASIS ENDOPLASMIC RETICULUM PROTEIN"/>
    <property type="match status" value="1"/>
</dbReference>